<name>A0A9P4HD43_9PLEO</name>
<proteinExistence type="predicted"/>
<sequence length="469" mass="50351">MLTASQASITRPQAPAHSAPAGKVDPPTFAQPAFEEESALAEGYIGDEKERPDLIAIPWPTPTPSGPQPPSPTQSRQVFPIRWQASCGKEYNVKVEEYDFGTTKELNIQEAIHQSDGAYKRVSGWIHVVRAPVSQAPGTIQARLSYAVSPAVNIDSVKYTRIAPGLVIGDPSYADGFDGIGKKTHCLGMSLVIYMAAGVAIDTLKVDLTHLGMQIHQGVDFSVTKSTHISLTKSSLDAASFNSRETYLKTISGSISGMYALHDLVSVEAKSGSINIDIEPKPASAGQSQSAIFMVDAVSSSVRTDFKRKGIPDRDYQVYINTTVGSVDGRFIHGSKTEINSVAGFVNADLLPYKSGDYVSEISTQTDSGQTSVTVRTPYHAKDIPMTGLYGVHRTVSGELDLTYPQEWVGQLNGTSLSGALHLQGADVELLSEVAEPQKNHVEARKGNGGARMYFDTVSGQCEIKVGKT</sequence>
<evidence type="ECO:0000313" key="2">
    <source>
        <dbReference type="EMBL" id="KAF2032408.1"/>
    </source>
</evidence>
<dbReference type="OrthoDB" id="3539644at2759"/>
<organism evidence="2 3">
    <name type="scientific">Setomelanomma holmii</name>
    <dbReference type="NCBI Taxonomy" id="210430"/>
    <lineage>
        <taxon>Eukaryota</taxon>
        <taxon>Fungi</taxon>
        <taxon>Dikarya</taxon>
        <taxon>Ascomycota</taxon>
        <taxon>Pezizomycotina</taxon>
        <taxon>Dothideomycetes</taxon>
        <taxon>Pleosporomycetidae</taxon>
        <taxon>Pleosporales</taxon>
        <taxon>Pleosporineae</taxon>
        <taxon>Phaeosphaeriaceae</taxon>
        <taxon>Setomelanomma</taxon>
    </lineage>
</organism>
<keyword evidence="3" id="KW-1185">Reference proteome</keyword>
<dbReference type="Proteomes" id="UP000799777">
    <property type="component" value="Unassembled WGS sequence"/>
</dbReference>
<reference evidence="2" key="1">
    <citation type="journal article" date="2020" name="Stud. Mycol.">
        <title>101 Dothideomycetes genomes: a test case for predicting lifestyles and emergence of pathogens.</title>
        <authorList>
            <person name="Haridas S."/>
            <person name="Albert R."/>
            <person name="Binder M."/>
            <person name="Bloem J."/>
            <person name="Labutti K."/>
            <person name="Salamov A."/>
            <person name="Andreopoulos B."/>
            <person name="Baker S."/>
            <person name="Barry K."/>
            <person name="Bills G."/>
            <person name="Bluhm B."/>
            <person name="Cannon C."/>
            <person name="Castanera R."/>
            <person name="Culley D."/>
            <person name="Daum C."/>
            <person name="Ezra D."/>
            <person name="Gonzalez J."/>
            <person name="Henrissat B."/>
            <person name="Kuo A."/>
            <person name="Liang C."/>
            <person name="Lipzen A."/>
            <person name="Lutzoni F."/>
            <person name="Magnuson J."/>
            <person name="Mondo S."/>
            <person name="Nolan M."/>
            <person name="Ohm R."/>
            <person name="Pangilinan J."/>
            <person name="Park H.-J."/>
            <person name="Ramirez L."/>
            <person name="Alfaro M."/>
            <person name="Sun H."/>
            <person name="Tritt A."/>
            <person name="Yoshinaga Y."/>
            <person name="Zwiers L.-H."/>
            <person name="Turgeon B."/>
            <person name="Goodwin S."/>
            <person name="Spatafora J."/>
            <person name="Crous P."/>
            <person name="Grigoriev I."/>
        </authorList>
    </citation>
    <scope>NUCLEOTIDE SEQUENCE</scope>
    <source>
        <strain evidence="2">CBS 110217</strain>
    </source>
</reference>
<feature type="compositionally biased region" description="Polar residues" evidence="1">
    <location>
        <begin position="1"/>
        <end position="11"/>
    </location>
</feature>
<dbReference type="AlphaFoldDB" id="A0A9P4HD43"/>
<gene>
    <name evidence="2" type="ORF">EK21DRAFT_99044</name>
</gene>
<protein>
    <recommendedName>
        <fullName evidence="4">Adhesin domain-containing protein</fullName>
    </recommendedName>
</protein>
<evidence type="ECO:0000313" key="3">
    <source>
        <dbReference type="Proteomes" id="UP000799777"/>
    </source>
</evidence>
<feature type="compositionally biased region" description="Pro residues" evidence="1">
    <location>
        <begin position="59"/>
        <end position="72"/>
    </location>
</feature>
<dbReference type="EMBL" id="ML978173">
    <property type="protein sequence ID" value="KAF2032408.1"/>
    <property type="molecule type" value="Genomic_DNA"/>
</dbReference>
<feature type="region of interest" description="Disordered" evidence="1">
    <location>
        <begin position="1"/>
        <end position="76"/>
    </location>
</feature>
<comment type="caution">
    <text evidence="2">The sequence shown here is derived from an EMBL/GenBank/DDBJ whole genome shotgun (WGS) entry which is preliminary data.</text>
</comment>
<evidence type="ECO:0000256" key="1">
    <source>
        <dbReference type="SAM" id="MobiDB-lite"/>
    </source>
</evidence>
<evidence type="ECO:0008006" key="4">
    <source>
        <dbReference type="Google" id="ProtNLM"/>
    </source>
</evidence>
<accession>A0A9P4HD43</accession>